<name>A0A9N9NMC8_9GLOM</name>
<sequence>MIIRELILRVNIDRSGYFRLRPKTYTPVIQRRPKQIQAHRHAITCPICCVPLQSDELWRNVVPENILKLDAIALQRYREIQVNELPEEQIIIKEEEEFDQQDFLECSICHILLYQDENVIQLCDNSHVFHYLRQMEERQRDMDNIPQIREDVEVINNVQQIVVGKQPLPLQRQQQNEDRNMDPQDFTRCSICNTSLREAMNSNPELDRDREVIDNRLDAQQINLDDNQNMWQGRLRVIDMFGNVIRRNEHSFSSSHLFLIIEHFLQEILNFTLRLEKMLNNLRDVFGVKNIFRSNEFDKISKRELSTLEKLVRKTCKEIMVIDLRGSSVKENFCGLRKLFKDTYFINMLNESLYNVYFKILTKEEK</sequence>
<keyword evidence="2" id="KW-1185">Reference proteome</keyword>
<reference evidence="1" key="1">
    <citation type="submission" date="2021-06" db="EMBL/GenBank/DDBJ databases">
        <authorList>
            <person name="Kallberg Y."/>
            <person name="Tangrot J."/>
            <person name="Rosling A."/>
        </authorList>
    </citation>
    <scope>NUCLEOTIDE SEQUENCE</scope>
    <source>
        <strain evidence="1">MA453B</strain>
    </source>
</reference>
<organism evidence="1 2">
    <name type="scientific">Dentiscutata erythropus</name>
    <dbReference type="NCBI Taxonomy" id="1348616"/>
    <lineage>
        <taxon>Eukaryota</taxon>
        <taxon>Fungi</taxon>
        <taxon>Fungi incertae sedis</taxon>
        <taxon>Mucoromycota</taxon>
        <taxon>Glomeromycotina</taxon>
        <taxon>Glomeromycetes</taxon>
        <taxon>Diversisporales</taxon>
        <taxon>Gigasporaceae</taxon>
        <taxon>Dentiscutata</taxon>
    </lineage>
</organism>
<dbReference type="AlphaFoldDB" id="A0A9N9NMC8"/>
<dbReference type="EMBL" id="CAJVPY010014132">
    <property type="protein sequence ID" value="CAG8744803.1"/>
    <property type="molecule type" value="Genomic_DNA"/>
</dbReference>
<feature type="non-terminal residue" evidence="1">
    <location>
        <position position="366"/>
    </location>
</feature>
<gene>
    <name evidence="1" type="ORF">DERYTH_LOCUS16338</name>
</gene>
<dbReference type="Proteomes" id="UP000789405">
    <property type="component" value="Unassembled WGS sequence"/>
</dbReference>
<accession>A0A9N9NMC8</accession>
<evidence type="ECO:0000313" key="2">
    <source>
        <dbReference type="Proteomes" id="UP000789405"/>
    </source>
</evidence>
<protein>
    <submittedName>
        <fullName evidence="1">1658_t:CDS:1</fullName>
    </submittedName>
</protein>
<evidence type="ECO:0000313" key="1">
    <source>
        <dbReference type="EMBL" id="CAG8744803.1"/>
    </source>
</evidence>
<proteinExistence type="predicted"/>
<comment type="caution">
    <text evidence="1">The sequence shown here is derived from an EMBL/GenBank/DDBJ whole genome shotgun (WGS) entry which is preliminary data.</text>
</comment>